<evidence type="ECO:0000256" key="2">
    <source>
        <dbReference type="ARBA" id="ARBA00022714"/>
    </source>
</evidence>
<dbReference type="PANTHER" id="PTHR43756">
    <property type="entry name" value="CHOLINE MONOOXYGENASE, CHLOROPLASTIC"/>
    <property type="match status" value="1"/>
</dbReference>
<dbReference type="GO" id="GO:0051537">
    <property type="term" value="F:2 iron, 2 sulfur cluster binding"/>
    <property type="evidence" value="ECO:0007669"/>
    <property type="project" value="UniProtKB-KW"/>
</dbReference>
<name>A0AB33YZ58_9GAMM</name>
<evidence type="ECO:0000256" key="6">
    <source>
        <dbReference type="ARBA" id="ARBA00023014"/>
    </source>
</evidence>
<dbReference type="SUPFAM" id="SSF55961">
    <property type="entry name" value="Bet v1-like"/>
    <property type="match status" value="1"/>
</dbReference>
<evidence type="ECO:0000256" key="1">
    <source>
        <dbReference type="ARBA" id="ARBA00008751"/>
    </source>
</evidence>
<evidence type="ECO:0000259" key="7">
    <source>
        <dbReference type="PROSITE" id="PS51296"/>
    </source>
</evidence>
<evidence type="ECO:0000313" key="8">
    <source>
        <dbReference type="EMBL" id="EPD12174.1"/>
    </source>
</evidence>
<protein>
    <submittedName>
        <fullName evidence="8">Aromatic dioxygenase large subunit</fullName>
    </submittedName>
</protein>
<evidence type="ECO:0000313" key="9">
    <source>
        <dbReference type="Proteomes" id="UP000015462"/>
    </source>
</evidence>
<dbReference type="RefSeq" id="WP_016391027.1">
    <property type="nucleotide sequence ID" value="NZ_JARGOU010000029.1"/>
</dbReference>
<organism evidence="8 9">
    <name type="scientific">Cycloclasticus pugetii</name>
    <dbReference type="NCBI Taxonomy" id="34068"/>
    <lineage>
        <taxon>Bacteria</taxon>
        <taxon>Pseudomonadati</taxon>
        <taxon>Pseudomonadota</taxon>
        <taxon>Gammaproteobacteria</taxon>
        <taxon>Thiotrichales</taxon>
        <taxon>Piscirickettsiaceae</taxon>
        <taxon>Cycloclasticus</taxon>
    </lineage>
</organism>
<dbReference type="InterPro" id="IPR036922">
    <property type="entry name" value="Rieske_2Fe-2S_sf"/>
</dbReference>
<dbReference type="EMBL" id="ASHL01000013">
    <property type="protein sequence ID" value="EPD12174.1"/>
    <property type="molecule type" value="Genomic_DNA"/>
</dbReference>
<dbReference type="AlphaFoldDB" id="A0AB33YZ58"/>
<keyword evidence="3" id="KW-0479">Metal-binding</keyword>
<dbReference type="InterPro" id="IPR001663">
    <property type="entry name" value="Rng_hydr_dOase-A"/>
</dbReference>
<dbReference type="CDD" id="cd03545">
    <property type="entry name" value="Rieske_RO_Alpha_OHBDO_like"/>
    <property type="match status" value="1"/>
</dbReference>
<evidence type="ECO:0000256" key="3">
    <source>
        <dbReference type="ARBA" id="ARBA00022723"/>
    </source>
</evidence>
<keyword evidence="6" id="KW-0411">Iron-sulfur</keyword>
<sequence>MNAQEIINKIDVNGNHSPFATYLDEDVFKLEQENLYRGKVWSYIGLDVEVPQPGDYKTTFVGDTPIVLTRGEDGSLNAWVNRCAHKGAVICRERHGHSDDGAFTCVYHQWAYDAKGDLKGVPFRRGMKGQGGYAKDFDMKNHGLETLRVQTVAQMIFATFDPETPDLEEFLGEKMCENIRRIMHKPLKLIGHTRQFMKGNWKAYAENSRDSYHGALLHLFYPTFGIYRQGQISEGITDKVGCHNYFNVSAPPKEDLDYKDYADEANREMQGPHQLQDTRVLNFIPERDDNVALSIQSLFPSVVLQQIQNTLAARQVLPKSTNETELVWTFFGYEDDDAAMDEHRLRNINLVGPAGLISMEDGEAVELVQNGVHRDGELRSFIEMGGNDVEDYTSPMGMDENAVRGFWKGYRAVMARD</sequence>
<dbReference type="InterPro" id="IPR043264">
    <property type="entry name" value="AhdA1c-like_alpha_C"/>
</dbReference>
<keyword evidence="4" id="KW-0560">Oxidoreductase</keyword>
<dbReference type="Pfam" id="PF00848">
    <property type="entry name" value="Ring_hydroxyl_A"/>
    <property type="match status" value="1"/>
</dbReference>
<dbReference type="Proteomes" id="UP000015462">
    <property type="component" value="Unassembled WGS sequence"/>
</dbReference>
<dbReference type="InterPro" id="IPR017941">
    <property type="entry name" value="Rieske_2Fe-2S"/>
</dbReference>
<feature type="domain" description="Rieske" evidence="7">
    <location>
        <begin position="41"/>
        <end position="158"/>
    </location>
</feature>
<keyword evidence="8" id="KW-0223">Dioxygenase</keyword>
<dbReference type="Gene3D" id="3.90.380.10">
    <property type="entry name" value="Naphthalene 1,2-dioxygenase Alpha Subunit, Chain A, domain 1"/>
    <property type="match status" value="1"/>
</dbReference>
<evidence type="ECO:0000256" key="5">
    <source>
        <dbReference type="ARBA" id="ARBA00023004"/>
    </source>
</evidence>
<gene>
    <name evidence="8" type="ORF">L196_11133</name>
</gene>
<keyword evidence="2" id="KW-0001">2Fe-2S</keyword>
<evidence type="ECO:0000256" key="4">
    <source>
        <dbReference type="ARBA" id="ARBA00023002"/>
    </source>
</evidence>
<dbReference type="SUPFAM" id="SSF50022">
    <property type="entry name" value="ISP domain"/>
    <property type="match status" value="1"/>
</dbReference>
<accession>A0AB33YZ58</accession>
<dbReference type="GO" id="GO:0005506">
    <property type="term" value="F:iron ion binding"/>
    <property type="evidence" value="ECO:0007669"/>
    <property type="project" value="InterPro"/>
</dbReference>
<dbReference type="Pfam" id="PF00355">
    <property type="entry name" value="Rieske"/>
    <property type="match status" value="1"/>
</dbReference>
<dbReference type="InterPro" id="IPR015879">
    <property type="entry name" value="Ring_hydroxy_dOase_asu_C_dom"/>
</dbReference>
<dbReference type="CDD" id="cd08880">
    <property type="entry name" value="RHO_alpha_C_ahdA1c-like"/>
    <property type="match status" value="1"/>
</dbReference>
<dbReference type="Gene3D" id="2.102.10.10">
    <property type="entry name" value="Rieske [2Fe-2S] iron-sulphur domain"/>
    <property type="match status" value="1"/>
</dbReference>
<dbReference type="GO" id="GO:0051213">
    <property type="term" value="F:dioxygenase activity"/>
    <property type="evidence" value="ECO:0007669"/>
    <property type="project" value="UniProtKB-KW"/>
</dbReference>
<comment type="similarity">
    <text evidence="1">Belongs to the bacterial ring-hydroxylating dioxygenase alpha subunit family.</text>
</comment>
<dbReference type="PROSITE" id="PS51296">
    <property type="entry name" value="RIESKE"/>
    <property type="match status" value="1"/>
</dbReference>
<proteinExistence type="inferred from homology"/>
<comment type="caution">
    <text evidence="8">The sequence shown here is derived from an EMBL/GenBank/DDBJ whole genome shotgun (WGS) entry which is preliminary data.</text>
</comment>
<keyword evidence="5" id="KW-0408">Iron</keyword>
<dbReference type="PRINTS" id="PR00090">
    <property type="entry name" value="RNGDIOXGNASE"/>
</dbReference>
<reference evidence="8 9" key="1">
    <citation type="journal article" date="2013" name="Genome Announc.">
        <title>Genome Sequence of the Pyrene- and Fluoranthene-Degrading Bacterium Cycloclasticus sp. Strain PY97M.</title>
        <authorList>
            <person name="Cui Z."/>
            <person name="Xu G."/>
            <person name="Li Q."/>
            <person name="Gao W."/>
            <person name="Zheng L."/>
        </authorList>
    </citation>
    <scope>NUCLEOTIDE SEQUENCE [LARGE SCALE GENOMIC DNA]</scope>
    <source>
        <strain evidence="8 9">PY97M</strain>
    </source>
</reference>
<keyword evidence="9" id="KW-1185">Reference proteome</keyword>
<dbReference type="PANTHER" id="PTHR43756:SF1">
    <property type="entry name" value="3-PHENYLPROPIONATE_CINNAMIC ACID DIOXYGENASE SUBUNIT ALPHA"/>
    <property type="match status" value="1"/>
</dbReference>